<dbReference type="EMBL" id="CP021404">
    <property type="protein sequence ID" value="ATI42764.1"/>
    <property type="molecule type" value="Genomic_DNA"/>
</dbReference>
<evidence type="ECO:0000313" key="3">
    <source>
        <dbReference type="EMBL" id="ATI42764.1"/>
    </source>
</evidence>
<dbReference type="PANTHER" id="PTHR35869">
    <property type="entry name" value="OUTER-MEMBRANE LIPOPROTEIN CARRIER PROTEIN"/>
    <property type="match status" value="1"/>
</dbReference>
<dbReference type="RefSeq" id="WP_088663587.1">
    <property type="nucleotide sequence ID" value="NZ_CP021404.1"/>
</dbReference>
<evidence type="ECO:0000313" key="4">
    <source>
        <dbReference type="Proteomes" id="UP000219050"/>
    </source>
</evidence>
<organism evidence="3 4">
    <name type="scientific">Pacificitalea manganoxidans</name>
    <dbReference type="NCBI Taxonomy" id="1411902"/>
    <lineage>
        <taxon>Bacteria</taxon>
        <taxon>Pseudomonadati</taxon>
        <taxon>Pseudomonadota</taxon>
        <taxon>Alphaproteobacteria</taxon>
        <taxon>Rhodobacterales</taxon>
        <taxon>Paracoccaceae</taxon>
        <taxon>Pacificitalea</taxon>
    </lineage>
</organism>
<keyword evidence="4" id="KW-1185">Reference proteome</keyword>
<dbReference type="InterPro" id="IPR029046">
    <property type="entry name" value="LolA/LolB/LppX"/>
</dbReference>
<reference evidence="3 4" key="1">
    <citation type="submission" date="2017-05" db="EMBL/GenBank/DDBJ databases">
        <title>Comparative genomic and metabolic analysis of manganese-oxidizing mechanisms in Celeribater manganoxidans DY25T: its adaption to the environment of polymetallic nodule.</title>
        <authorList>
            <person name="Wang X."/>
        </authorList>
    </citation>
    <scope>NUCLEOTIDE SEQUENCE [LARGE SCALE GENOMIC DNA]</scope>
    <source>
        <strain evidence="3 4">DY25</strain>
    </source>
</reference>
<dbReference type="KEGG" id="cmag:CBW24_12640"/>
<protein>
    <submittedName>
        <fullName evidence="3">Cell envelope biogenesis protein LolA</fullName>
    </submittedName>
</protein>
<dbReference type="SUPFAM" id="SSF89392">
    <property type="entry name" value="Prokaryotic lipoproteins and lipoprotein localization factors"/>
    <property type="match status" value="1"/>
</dbReference>
<dbReference type="Pfam" id="PF03548">
    <property type="entry name" value="LolA"/>
    <property type="match status" value="1"/>
</dbReference>
<dbReference type="Proteomes" id="UP000219050">
    <property type="component" value="Chromosome"/>
</dbReference>
<evidence type="ECO:0000256" key="2">
    <source>
        <dbReference type="SAM" id="SignalP"/>
    </source>
</evidence>
<name>A0A291M1J1_9RHOB</name>
<gene>
    <name evidence="3" type="ORF">CBW24_12640</name>
</gene>
<dbReference type="CDD" id="cd16325">
    <property type="entry name" value="LolA"/>
    <property type="match status" value="1"/>
</dbReference>
<dbReference type="OrthoDB" id="9800501at2"/>
<dbReference type="PANTHER" id="PTHR35869:SF1">
    <property type="entry name" value="OUTER-MEMBRANE LIPOPROTEIN CARRIER PROTEIN"/>
    <property type="match status" value="1"/>
</dbReference>
<accession>A0A291M1J1</accession>
<keyword evidence="1 2" id="KW-0732">Signal</keyword>
<dbReference type="AlphaFoldDB" id="A0A291M1J1"/>
<dbReference type="InterPro" id="IPR004564">
    <property type="entry name" value="OM_lipoprot_carrier_LolA-like"/>
</dbReference>
<dbReference type="Gene3D" id="2.50.20.10">
    <property type="entry name" value="Lipoprotein localisation LolA/LolB/LppX"/>
    <property type="match status" value="1"/>
</dbReference>
<sequence>MKTLRILLIPALWLGLSLPALAQQLSLGAMSNYLNSFQTAQGEFTQINADGTISTGQLYLKRPGRMRFEYAAPDNSLVMAGGQQVAVFDGKSNTGPEQYPLSRTPLSIILAQNVDFSRSGMVTGHTSDGKTTTITAQDPAHPEYGNIQLKFTANPVELRQWIVTDDSGTKTTVVLGDLRKGVNLGSTMFNIVQETQRRGG</sequence>
<evidence type="ECO:0000256" key="1">
    <source>
        <dbReference type="ARBA" id="ARBA00022729"/>
    </source>
</evidence>
<feature type="chain" id="PRO_5012584084" evidence="2">
    <location>
        <begin position="23"/>
        <end position="200"/>
    </location>
</feature>
<proteinExistence type="predicted"/>
<feature type="signal peptide" evidence="2">
    <location>
        <begin position="1"/>
        <end position="22"/>
    </location>
</feature>